<keyword evidence="4" id="KW-1185">Reference proteome</keyword>
<name>A0A2R6NSX4_9APHY</name>
<evidence type="ECO:0000313" key="3">
    <source>
        <dbReference type="EMBL" id="PSR76079.1"/>
    </source>
</evidence>
<dbReference type="Pfam" id="PF17919">
    <property type="entry name" value="RT_RNaseH_2"/>
    <property type="match status" value="1"/>
</dbReference>
<dbReference type="EMBL" id="MLYV02000864">
    <property type="protein sequence ID" value="PSR76079.1"/>
    <property type="molecule type" value="Genomic_DNA"/>
</dbReference>
<dbReference type="OrthoDB" id="3232518at2759"/>
<dbReference type="PANTHER" id="PTHR34072">
    <property type="entry name" value="ENZYMATIC POLYPROTEIN-RELATED"/>
    <property type="match status" value="1"/>
</dbReference>
<feature type="signal peptide" evidence="1">
    <location>
        <begin position="1"/>
        <end position="23"/>
    </location>
</feature>
<gene>
    <name evidence="3" type="ORF">PHLCEN_2v8695</name>
</gene>
<feature type="chain" id="PRO_5015346584" description="Reverse transcriptase/retrotransposon-derived protein RNase H-like domain-containing protein" evidence="1">
    <location>
        <begin position="24"/>
        <end position="156"/>
    </location>
</feature>
<dbReference type="InterPro" id="IPR043502">
    <property type="entry name" value="DNA/RNA_pol_sf"/>
</dbReference>
<proteinExistence type="predicted"/>
<reference evidence="3 4" key="1">
    <citation type="submission" date="2018-02" db="EMBL/GenBank/DDBJ databases">
        <title>Genome sequence of the basidiomycete white-rot fungus Phlebia centrifuga.</title>
        <authorList>
            <person name="Granchi Z."/>
            <person name="Peng M."/>
            <person name="de Vries R.P."/>
            <person name="Hilden K."/>
            <person name="Makela M.R."/>
            <person name="Grigoriev I."/>
            <person name="Riley R."/>
        </authorList>
    </citation>
    <scope>NUCLEOTIDE SEQUENCE [LARGE SCALE GENOMIC DNA]</scope>
    <source>
        <strain evidence="3 4">FBCC195</strain>
    </source>
</reference>
<dbReference type="STRING" id="98765.A0A2R6NSX4"/>
<dbReference type="InterPro" id="IPR041577">
    <property type="entry name" value="RT_RNaseH_2"/>
</dbReference>
<dbReference type="AlphaFoldDB" id="A0A2R6NSX4"/>
<accession>A0A2R6NSX4</accession>
<dbReference type="Proteomes" id="UP000186601">
    <property type="component" value="Unassembled WGS sequence"/>
</dbReference>
<organism evidence="3 4">
    <name type="scientific">Hermanssonia centrifuga</name>
    <dbReference type="NCBI Taxonomy" id="98765"/>
    <lineage>
        <taxon>Eukaryota</taxon>
        <taxon>Fungi</taxon>
        <taxon>Dikarya</taxon>
        <taxon>Basidiomycota</taxon>
        <taxon>Agaricomycotina</taxon>
        <taxon>Agaricomycetes</taxon>
        <taxon>Polyporales</taxon>
        <taxon>Meruliaceae</taxon>
        <taxon>Hermanssonia</taxon>
    </lineage>
</organism>
<comment type="caution">
    <text evidence="3">The sequence shown here is derived from an EMBL/GenBank/DDBJ whole genome shotgun (WGS) entry which is preliminary data.</text>
</comment>
<keyword evidence="1" id="KW-0732">Signal</keyword>
<feature type="domain" description="Reverse transcriptase/retrotransposon-derived protein RNase H-like" evidence="2">
    <location>
        <begin position="63"/>
        <end position="154"/>
    </location>
</feature>
<evidence type="ECO:0000313" key="4">
    <source>
        <dbReference type="Proteomes" id="UP000186601"/>
    </source>
</evidence>
<feature type="non-terminal residue" evidence="3">
    <location>
        <position position="156"/>
    </location>
</feature>
<evidence type="ECO:0000259" key="2">
    <source>
        <dbReference type="Pfam" id="PF17919"/>
    </source>
</evidence>
<sequence length="156" mass="17236">MGSQVLTAHLQCFFLVFNPATQLTPCKSGCRKGFILSGCPAGITVRDVLNAITTKDAEKDFHWTNTHFTAFESVKRLVTFRECLTVIDHNNIGDNQIFVSCDASDFCSGAVLTYGKTPETARPVAFESQQFSGAELNYPVHKKELLVIVRALEEMA</sequence>
<dbReference type="SUPFAM" id="SSF56672">
    <property type="entry name" value="DNA/RNA polymerases"/>
    <property type="match status" value="1"/>
</dbReference>
<protein>
    <recommendedName>
        <fullName evidence="2">Reverse transcriptase/retrotransposon-derived protein RNase H-like domain-containing protein</fullName>
    </recommendedName>
</protein>
<evidence type="ECO:0000256" key="1">
    <source>
        <dbReference type="SAM" id="SignalP"/>
    </source>
</evidence>